<dbReference type="InterPro" id="IPR057275">
    <property type="entry name" value="Beta-barrel_GLAA-B_I"/>
</dbReference>
<dbReference type="Pfam" id="PF23763">
    <property type="entry name" value="Beta-barrel_GLAA-B_I"/>
    <property type="match status" value="1"/>
</dbReference>
<proteinExistence type="predicted"/>
<dbReference type="EMBL" id="JAHZIK010000528">
    <property type="protein sequence ID" value="MBW7456239.1"/>
    <property type="molecule type" value="Genomic_DNA"/>
</dbReference>
<reference evidence="2 3" key="1">
    <citation type="submission" date="2021-07" db="EMBL/GenBank/DDBJ databases">
        <title>Paenibacillus radiodurans sp. nov., isolated from the southeastern edge of Tengger Desert.</title>
        <authorList>
            <person name="Zhang G."/>
        </authorList>
    </citation>
    <scope>NUCLEOTIDE SEQUENCE [LARGE SCALE GENOMIC DNA]</scope>
    <source>
        <strain evidence="2 3">CCM 7311</strain>
    </source>
</reference>
<gene>
    <name evidence="2" type="ORF">K0U00_19590</name>
</gene>
<protein>
    <submittedName>
        <fullName evidence="2">Right-handed parallel beta-helix repeat-containing protein</fullName>
    </submittedName>
</protein>
<dbReference type="SUPFAM" id="SSF51126">
    <property type="entry name" value="Pectin lyase-like"/>
    <property type="match status" value="1"/>
</dbReference>
<name>A0ABS7C5Q1_9BACL</name>
<feature type="non-terminal residue" evidence="2">
    <location>
        <position position="284"/>
    </location>
</feature>
<keyword evidence="3" id="KW-1185">Reference proteome</keyword>
<organism evidence="2 3">
    <name type="scientific">Paenibacillus sepulcri</name>
    <dbReference type="NCBI Taxonomy" id="359917"/>
    <lineage>
        <taxon>Bacteria</taxon>
        <taxon>Bacillati</taxon>
        <taxon>Bacillota</taxon>
        <taxon>Bacilli</taxon>
        <taxon>Bacillales</taxon>
        <taxon>Paenibacillaceae</taxon>
        <taxon>Paenibacillus</taxon>
    </lineage>
</organism>
<dbReference type="Proteomes" id="UP001519887">
    <property type="component" value="Unassembled WGS sequence"/>
</dbReference>
<dbReference type="InterPro" id="IPR011050">
    <property type="entry name" value="Pectin_lyase_fold/virulence"/>
</dbReference>
<comment type="caution">
    <text evidence="2">The sequence shown here is derived from an EMBL/GenBank/DDBJ whole genome shotgun (WGS) entry which is preliminary data.</text>
</comment>
<accession>A0ABS7C5Q1</accession>
<sequence>MPTEEKGTLPAAAVIQLTDYGVLPDSGADAMVPMQRAIEAASRIEGPVMLECQTGRYDFHPEHATRTPYYISNTASEEENPDVTKTIGILFKGMKDIVMEGNGSLFVFHGKQTMIVIDSCENVTISCVHTEYERPTVAEMTIEESGSDYFDVRIHPDFRYELEAGRLYFLGDGWRFREGPMQEYDPVIDKTWRIDNLMEKAVRVEELEPYRLRLHMEAAPNQVVGRVLQVRDGLRDQVGAFILKSRDITWENVGMHFMHGLGIVCQYSENLSFDRLNLAPRPET</sequence>
<evidence type="ECO:0000259" key="1">
    <source>
        <dbReference type="Pfam" id="PF23763"/>
    </source>
</evidence>
<feature type="domain" description="GLAA-B beta-barrel" evidence="1">
    <location>
        <begin position="138"/>
        <end position="228"/>
    </location>
</feature>
<evidence type="ECO:0000313" key="2">
    <source>
        <dbReference type="EMBL" id="MBW7456239.1"/>
    </source>
</evidence>
<evidence type="ECO:0000313" key="3">
    <source>
        <dbReference type="Proteomes" id="UP001519887"/>
    </source>
</evidence>